<protein>
    <recommendedName>
        <fullName evidence="3">DUF4071 domain-containing protein</fullName>
    </recommendedName>
</protein>
<dbReference type="Proteomes" id="UP001206483">
    <property type="component" value="Unassembled WGS sequence"/>
</dbReference>
<name>A0ABT1J5I5_9ACTN</name>
<proteinExistence type="predicted"/>
<accession>A0ABT1J5I5</accession>
<dbReference type="RefSeq" id="WP_253802036.1">
    <property type="nucleotide sequence ID" value="NZ_BAAAUB010000105.1"/>
</dbReference>
<evidence type="ECO:0000313" key="2">
    <source>
        <dbReference type="Proteomes" id="UP001206483"/>
    </source>
</evidence>
<gene>
    <name evidence="1" type="ORF">FHR36_005881</name>
</gene>
<dbReference type="EMBL" id="JAMZDX010000006">
    <property type="protein sequence ID" value="MCP2312700.1"/>
    <property type="molecule type" value="Genomic_DNA"/>
</dbReference>
<reference evidence="1 2" key="1">
    <citation type="submission" date="2022-06" db="EMBL/GenBank/DDBJ databases">
        <title>Sequencing the genomes of 1000 actinobacteria strains.</title>
        <authorList>
            <person name="Klenk H.-P."/>
        </authorList>
    </citation>
    <scope>NUCLEOTIDE SEQUENCE [LARGE SCALE GENOMIC DNA]</scope>
    <source>
        <strain evidence="1 2">DSM 41656</strain>
    </source>
</reference>
<comment type="caution">
    <text evidence="1">The sequence shown here is derived from an EMBL/GenBank/DDBJ whole genome shotgun (WGS) entry which is preliminary data.</text>
</comment>
<evidence type="ECO:0000313" key="1">
    <source>
        <dbReference type="EMBL" id="MCP2312700.1"/>
    </source>
</evidence>
<organism evidence="1 2">
    <name type="scientific">Kitasatospora paracochleata</name>
    <dbReference type="NCBI Taxonomy" id="58354"/>
    <lineage>
        <taxon>Bacteria</taxon>
        <taxon>Bacillati</taxon>
        <taxon>Actinomycetota</taxon>
        <taxon>Actinomycetes</taxon>
        <taxon>Kitasatosporales</taxon>
        <taxon>Streptomycetaceae</taxon>
        <taxon>Kitasatospora</taxon>
    </lineage>
</organism>
<sequence length="572" mass="63676">MSECFVIMPIRRDGSEEFFHFRTIYDDYVKPTVIQSGFDKVIRADDVQKSGAITQDIVQRLATADLVVADLTDLNPNVYYELGVRHSLKGRGTIMILDEGRTPDIPFDLSAYRVIKFKSDLQGISKLRHGLARYLEELGAKSPDSEERDNPVHNWLPSLPVNALSTAVGSEEGRLRQSLAELNKQLQGYKQRYGEPESGSSGDEDVTHQVFTLLQQARDGALGPDLVKAAHEAAERQDKTGYLEALYRIQGSELRLSEREYVILAMDALQLSLPEAQAMVLQAGTIAHPADKSLKRAQLSQLAHSYDPSERRKARGALQAEIGIRSQDGRIIVPARLDGETASLLGIMLDAYHADNMDKEALEITSALIEKLPSSSALARNHARALEKAGEDPVEWYQRSIWCANPDDTSAIWFGNELHNTRRYVDALEAYSFACVLDANDATNFAHVADEISRTIDERDYPVGQAAMKRILPQEVRIETLKTTLVAAFSCDQLGQSDVDRSIEAVKRSAIDSGFVNAILQIRTEGSAELDGEVVWRMRPGERRAFAIRLYDLVKSPLTVREDFTNSPDGET</sequence>
<keyword evidence="2" id="KW-1185">Reference proteome</keyword>
<evidence type="ECO:0008006" key="3">
    <source>
        <dbReference type="Google" id="ProtNLM"/>
    </source>
</evidence>